<reference evidence="1" key="2">
    <citation type="submission" date="2018-08" db="EMBL/GenBank/DDBJ databases">
        <title>Complete Genome Sequence of Spiroplasma phoeniceum.</title>
        <authorList>
            <person name="Davis R.E."/>
            <person name="Shao J.Y."/>
            <person name="Zhao Y."/>
            <person name="Silver A."/>
            <person name="Stump z."/>
            <person name="Gasparich G."/>
        </authorList>
    </citation>
    <scope>NUCLEOTIDE SEQUENCE</scope>
    <source>
        <strain evidence="1 3">P40</strain>
    </source>
</reference>
<name>A0A345DMI2_9MOLU</name>
<dbReference type="KEGG" id="sphh:SDAV_00426"/>
<accession>A0A345DMI2</accession>
<evidence type="ECO:0000313" key="1">
    <source>
        <dbReference type="EMBL" id="AXF95420.1"/>
    </source>
</evidence>
<evidence type="ECO:0000313" key="2">
    <source>
        <dbReference type="EMBL" id="AXF96040.1"/>
    </source>
</evidence>
<keyword evidence="3" id="KW-1185">Reference proteome</keyword>
<proteinExistence type="predicted"/>
<gene>
    <name evidence="2" type="ORF">SDAV_001060</name>
    <name evidence="1" type="ORF">SDAV_00426</name>
</gene>
<dbReference type="EMBL" id="CP031088">
    <property type="protein sequence ID" value="AXF95420.1"/>
    <property type="molecule type" value="Genomic_DNA"/>
</dbReference>
<dbReference type="Proteomes" id="UP000253689">
    <property type="component" value="Chromosome"/>
</dbReference>
<dbReference type="AlphaFoldDB" id="A0A345DMI2"/>
<protein>
    <submittedName>
        <fullName evidence="1">Uncharacterized protein</fullName>
    </submittedName>
</protein>
<evidence type="ECO:0000313" key="3">
    <source>
        <dbReference type="Proteomes" id="UP000253689"/>
    </source>
</evidence>
<organism evidence="1 3">
    <name type="scientific">Spiroplasma phoeniceum P40</name>
    <dbReference type="NCBI Taxonomy" id="1276259"/>
    <lineage>
        <taxon>Bacteria</taxon>
        <taxon>Bacillati</taxon>
        <taxon>Mycoplasmatota</taxon>
        <taxon>Mollicutes</taxon>
        <taxon>Entomoplasmatales</taxon>
        <taxon>Spiroplasmataceae</taxon>
        <taxon>Spiroplasma</taxon>
    </lineage>
</organism>
<dbReference type="EMBL" id="CP031088">
    <property type="protein sequence ID" value="AXF96040.1"/>
    <property type="molecule type" value="Genomic_DNA"/>
</dbReference>
<reference evidence="3" key="1">
    <citation type="submission" date="2018-07" db="EMBL/GenBank/DDBJ databases">
        <title>Complete Genome Sequence of Spiroplasma phoeniceum.</title>
        <authorList>
            <person name="Davis R.E."/>
            <person name="Shao J.Y."/>
            <person name="Zhao Y."/>
            <person name="Silver A."/>
            <person name="Stump z."/>
            <person name="Gasparich G."/>
        </authorList>
    </citation>
    <scope>NUCLEOTIDE SEQUENCE [LARGE SCALE GENOMIC DNA]</scope>
    <source>
        <strain evidence="3">P40</strain>
    </source>
</reference>
<dbReference type="KEGG" id="sphh:SDAV_001060"/>
<dbReference type="RefSeq" id="WP_114564349.1">
    <property type="nucleotide sequence ID" value="NZ_CP031088.1"/>
</dbReference>
<sequence length="616" mass="69822">MASIIGLHEGFVIGNGVANLTKEGHLLLSAQEMRVKNILTNPDYYTFHRLTATAQSSPNMESADYAVAIYTIPERLFYGDSEWNHEKGNPKQNQNAKRGRLVIDHTIGLKTQWRRFDLDRLKNTDPSLRGELVAKWTGSITENMMFNLELYFLKGVIDNYIARSKFKPDYAFIYDTSTIKTQQDALDLMYKLAHRMTDETRKINASQIGTNTSDWEMIWEPHSYLDLTRAYTQLIGESISANTMVTGTLFQDKVMGYMISKSLWLGQEIEPLYGKTSDGQLQVNLEGMNRTRGFDLSIDKKIEGLVIHRENAAMITIFTENISYVDNDTQEPAFTSRVLFSLPALTRPELGFLIVKEMFTEQEQNDAIARLWDNTNTTSDSWQKYNEFTGEWENELTYQLLDYDPNYKDFYNPIFKTAMQNTINNINNLDVDQTALNMDVKKKYHEFFGIIPSTLDTAEIKKLFDKVLDNNLTTYQKNKVISFMRSAIILSDGKNDYPIQINSAGIYLPVNEIVSGNIYLHINAGVIDNQNINDKKILINSTTKPALSTVITTPNLGQITMVGDTPTTAELETAIKAKNTNYQTGDATFSNITSTGTLATGNPNKYSGTVSLIYSK</sequence>